<sequence length="170" mass="18156">MTGQHYRDTTGAYGRPQPVNVRDGRIVGGRRSRATTVALDGPATPASVALVAELLSSLTRKRLMITTNNKEPNLDFLASLPPLHALTVLRTDTRDLGVLAEHSDALEELHLELGRGSVAVEPLGALPHLRRLYLRKTGSGSVKAAPEALAEATALEHLVLHSITLPSLAP</sequence>
<dbReference type="Gene3D" id="3.80.10.10">
    <property type="entry name" value="Ribonuclease Inhibitor"/>
    <property type="match status" value="1"/>
</dbReference>
<accession>A0ABZ1B952</accession>
<proteinExistence type="predicted"/>
<feature type="region of interest" description="Disordered" evidence="1">
    <location>
        <begin position="1"/>
        <end position="23"/>
    </location>
</feature>
<organism evidence="2 3">
    <name type="scientific">Blastococcus brunescens</name>
    <dbReference type="NCBI Taxonomy" id="1564165"/>
    <lineage>
        <taxon>Bacteria</taxon>
        <taxon>Bacillati</taxon>
        <taxon>Actinomycetota</taxon>
        <taxon>Actinomycetes</taxon>
        <taxon>Geodermatophilales</taxon>
        <taxon>Geodermatophilaceae</taxon>
        <taxon>Blastococcus</taxon>
    </lineage>
</organism>
<name>A0ABZ1B952_9ACTN</name>
<reference evidence="2 3" key="1">
    <citation type="submission" date="2023-12" db="EMBL/GenBank/DDBJ databases">
        <title>Blastococcus brunescens sp. nov., an actonobacterium isolated from sandstone collected in sahara desert.</title>
        <authorList>
            <person name="Gtari M."/>
            <person name="Ghodhbane F."/>
        </authorList>
    </citation>
    <scope>NUCLEOTIDE SEQUENCE [LARGE SCALE GENOMIC DNA]</scope>
    <source>
        <strain evidence="2 3">BMG 8361</strain>
    </source>
</reference>
<gene>
    <name evidence="2" type="ORF">U6N30_08205</name>
</gene>
<dbReference type="RefSeq" id="WP_324276879.1">
    <property type="nucleotide sequence ID" value="NZ_CP141261.1"/>
</dbReference>
<evidence type="ECO:0000313" key="3">
    <source>
        <dbReference type="Proteomes" id="UP001324287"/>
    </source>
</evidence>
<dbReference type="EMBL" id="CP141261">
    <property type="protein sequence ID" value="WRL65560.1"/>
    <property type="molecule type" value="Genomic_DNA"/>
</dbReference>
<dbReference type="SUPFAM" id="SSF52047">
    <property type="entry name" value="RNI-like"/>
    <property type="match status" value="1"/>
</dbReference>
<evidence type="ECO:0000256" key="1">
    <source>
        <dbReference type="SAM" id="MobiDB-lite"/>
    </source>
</evidence>
<dbReference type="Proteomes" id="UP001324287">
    <property type="component" value="Chromosome"/>
</dbReference>
<keyword evidence="3" id="KW-1185">Reference proteome</keyword>
<evidence type="ECO:0000313" key="2">
    <source>
        <dbReference type="EMBL" id="WRL65560.1"/>
    </source>
</evidence>
<dbReference type="InterPro" id="IPR032675">
    <property type="entry name" value="LRR_dom_sf"/>
</dbReference>
<protein>
    <submittedName>
        <fullName evidence="2">Uncharacterized protein</fullName>
    </submittedName>
</protein>